<dbReference type="InterPro" id="IPR029058">
    <property type="entry name" value="AB_hydrolase_fold"/>
</dbReference>
<evidence type="ECO:0000256" key="1">
    <source>
        <dbReference type="ARBA" id="ARBA00010088"/>
    </source>
</evidence>
<dbReference type="SUPFAM" id="SSF53474">
    <property type="entry name" value="alpha/beta-Hydrolases"/>
    <property type="match status" value="1"/>
</dbReference>
<dbReference type="STRING" id="2512241.A0A553I7N1"/>
<gene>
    <name evidence="5" type="ORF">FHL15_002922</name>
</gene>
<dbReference type="GO" id="GO:0097176">
    <property type="term" value="P:epoxide metabolic process"/>
    <property type="evidence" value="ECO:0007669"/>
    <property type="project" value="TreeGrafter"/>
</dbReference>
<feature type="compositionally biased region" description="Low complexity" evidence="3">
    <location>
        <begin position="477"/>
        <end position="507"/>
    </location>
</feature>
<dbReference type="GO" id="GO:0004301">
    <property type="term" value="F:epoxide hydrolase activity"/>
    <property type="evidence" value="ECO:0007669"/>
    <property type="project" value="TreeGrafter"/>
</dbReference>
<feature type="region of interest" description="Disordered" evidence="3">
    <location>
        <begin position="477"/>
        <end position="565"/>
    </location>
</feature>
<comment type="similarity">
    <text evidence="1">Belongs to the peptidase S33 family.</text>
</comment>
<dbReference type="InterPro" id="IPR010497">
    <property type="entry name" value="Epoxide_hydro_N"/>
</dbReference>
<dbReference type="Proteomes" id="UP000319160">
    <property type="component" value="Unassembled WGS sequence"/>
</dbReference>
<keyword evidence="6" id="KW-1185">Reference proteome</keyword>
<dbReference type="OrthoDB" id="7130006at2759"/>
<dbReference type="EMBL" id="VFLP01000012">
    <property type="protein sequence ID" value="TRX96198.1"/>
    <property type="molecule type" value="Genomic_DNA"/>
</dbReference>
<sequence>MAADIEEHVAAGESGATAEEVKPYRIHVSSRYLNLTKQKLEIARLPHELDEPKSKDWWQPKSQIEPLIDFWLEQYQWRDHEEMLNNLPQFRTAFTVPQSDSPIRIQFIHVRSSHANVIPLLLIPPFPFSSLSVGHLVKLFTEPEEANHQPFHLVIPSLPGLGFSDELPTNSPVISSTAELLDSLMKRLDYPHYLVTNAGAGTLSPAQIDYKLANRLATHYPDSCLGTHLISPPLARPRARKAPLGWAKWSVARYFEASIFGYRNEDHQALRKSNGAATSSKKAMTSMAAGLGFSGVGFTEPNTLSYALCDSPTGLLVFVMKGLRLLAPKKEFTPTEIINFTELAWLPGPEAVLRFWAHCARHPEETSSSKSTKSAKKPRVALTVFLGDEKRSGNADAGVDVSEGAKPSYSCPAWATARYDVLHTHRAAGDPGLLAWERPELIAAGVRGLAAAVLKVDKRLQPTGRPETAPAVAIETPAAPAPKVQEQEQAQQDQQRSSSPSSPSSERPPLEPGLLAPPKMGERLSPVREISDETKVSSNDSLLMAKTPSPIPATPSPVQSGPPPPVAIVVEGN</sequence>
<name>A0A553I7N1_9PEZI</name>
<proteinExistence type="inferred from homology"/>
<reference evidence="6" key="1">
    <citation type="submission" date="2019-06" db="EMBL/GenBank/DDBJ databases">
        <title>Draft genome sequence of the griseofulvin-producing fungus Xylaria cubensis strain G536.</title>
        <authorList>
            <person name="Mead M.E."/>
            <person name="Raja H.A."/>
            <person name="Steenwyk J.L."/>
            <person name="Knowles S.L."/>
            <person name="Oberlies N.H."/>
            <person name="Rokas A."/>
        </authorList>
    </citation>
    <scope>NUCLEOTIDE SEQUENCE [LARGE SCALE GENOMIC DNA]</scope>
    <source>
        <strain evidence="6">G536</strain>
    </source>
</reference>
<comment type="caution">
    <text evidence="5">The sequence shown here is derived from an EMBL/GenBank/DDBJ whole genome shotgun (WGS) entry which is preliminary data.</text>
</comment>
<keyword evidence="2" id="KW-0378">Hydrolase</keyword>
<evidence type="ECO:0000256" key="2">
    <source>
        <dbReference type="ARBA" id="ARBA00022801"/>
    </source>
</evidence>
<dbReference type="AlphaFoldDB" id="A0A553I7N1"/>
<dbReference type="Gene3D" id="3.40.50.1820">
    <property type="entry name" value="alpha/beta hydrolase"/>
    <property type="match status" value="1"/>
</dbReference>
<feature type="domain" description="Epoxide hydrolase N-terminal" evidence="4">
    <location>
        <begin position="21"/>
        <end position="132"/>
    </location>
</feature>
<protein>
    <recommendedName>
        <fullName evidence="4">Epoxide hydrolase N-terminal domain-containing protein</fullName>
    </recommendedName>
</protein>
<organism evidence="5 6">
    <name type="scientific">Xylaria flabelliformis</name>
    <dbReference type="NCBI Taxonomy" id="2512241"/>
    <lineage>
        <taxon>Eukaryota</taxon>
        <taxon>Fungi</taxon>
        <taxon>Dikarya</taxon>
        <taxon>Ascomycota</taxon>
        <taxon>Pezizomycotina</taxon>
        <taxon>Sordariomycetes</taxon>
        <taxon>Xylariomycetidae</taxon>
        <taxon>Xylariales</taxon>
        <taxon>Xylariaceae</taxon>
        <taxon>Xylaria</taxon>
    </lineage>
</organism>
<dbReference type="Pfam" id="PF06441">
    <property type="entry name" value="EHN"/>
    <property type="match status" value="1"/>
</dbReference>
<evidence type="ECO:0000313" key="6">
    <source>
        <dbReference type="Proteomes" id="UP000319160"/>
    </source>
</evidence>
<evidence type="ECO:0000256" key="3">
    <source>
        <dbReference type="SAM" id="MobiDB-lite"/>
    </source>
</evidence>
<evidence type="ECO:0000259" key="4">
    <source>
        <dbReference type="Pfam" id="PF06441"/>
    </source>
</evidence>
<dbReference type="PANTHER" id="PTHR21661:SF71">
    <property type="entry name" value="EPOXIDE HYDROLASE N-TERMINAL DOMAIN-CONTAINING PROTEIN"/>
    <property type="match status" value="1"/>
</dbReference>
<evidence type="ECO:0000313" key="5">
    <source>
        <dbReference type="EMBL" id="TRX96198.1"/>
    </source>
</evidence>
<feature type="compositionally biased region" description="Basic and acidic residues" evidence="3">
    <location>
        <begin position="520"/>
        <end position="535"/>
    </location>
</feature>
<accession>A0A553I7N1</accession>
<dbReference type="PANTHER" id="PTHR21661">
    <property type="entry name" value="EPOXIDE HYDROLASE 1-RELATED"/>
    <property type="match status" value="1"/>
</dbReference>
<feature type="compositionally biased region" description="Pro residues" evidence="3">
    <location>
        <begin position="549"/>
        <end position="565"/>
    </location>
</feature>